<reference evidence="3" key="3">
    <citation type="submission" date="2015-06" db="UniProtKB">
        <authorList>
            <consortium name="EnsemblProtists"/>
        </authorList>
    </citation>
    <scope>IDENTIFICATION</scope>
</reference>
<dbReference type="OMA" id="ETRAGCS"/>
<dbReference type="GeneID" id="17299276"/>
<organism evidence="2">
    <name type="scientific">Guillardia theta (strain CCMP2712)</name>
    <name type="common">Cryptophyte</name>
    <dbReference type="NCBI Taxonomy" id="905079"/>
    <lineage>
        <taxon>Eukaryota</taxon>
        <taxon>Cryptophyceae</taxon>
        <taxon>Pyrenomonadales</taxon>
        <taxon>Geminigeraceae</taxon>
        <taxon>Guillardia</taxon>
    </lineage>
</organism>
<dbReference type="KEGG" id="gtt:GUITHDRAFT_73765"/>
<dbReference type="InterPro" id="IPR015422">
    <property type="entry name" value="PyrdxlP-dep_Trfase_small"/>
</dbReference>
<keyword evidence="4" id="KW-1185">Reference proteome</keyword>
<evidence type="ECO:0000313" key="2">
    <source>
        <dbReference type="EMBL" id="EKX42634.1"/>
    </source>
</evidence>
<dbReference type="PANTHER" id="PTHR43686:SF1">
    <property type="entry name" value="AMINOTRAN_5 DOMAIN-CONTAINING PROTEIN"/>
    <property type="match status" value="1"/>
</dbReference>
<dbReference type="Gene3D" id="3.40.640.10">
    <property type="entry name" value="Type I PLP-dependent aspartate aminotransferase-like (Major domain)"/>
    <property type="match status" value="1"/>
</dbReference>
<dbReference type="OrthoDB" id="420046at2759"/>
<dbReference type="InterPro" id="IPR000192">
    <property type="entry name" value="Aminotrans_V_dom"/>
</dbReference>
<dbReference type="PANTHER" id="PTHR43686">
    <property type="entry name" value="SULFURTRANSFERASE-RELATED"/>
    <property type="match status" value="1"/>
</dbReference>
<dbReference type="eggNOG" id="KOG2840">
    <property type="taxonomic scope" value="Eukaryota"/>
</dbReference>
<reference evidence="4" key="2">
    <citation type="submission" date="2012-11" db="EMBL/GenBank/DDBJ databases">
        <authorList>
            <person name="Kuo A."/>
            <person name="Curtis B.A."/>
            <person name="Tanifuji G."/>
            <person name="Burki F."/>
            <person name="Gruber A."/>
            <person name="Irimia M."/>
            <person name="Maruyama S."/>
            <person name="Arias M.C."/>
            <person name="Ball S.G."/>
            <person name="Gile G.H."/>
            <person name="Hirakawa Y."/>
            <person name="Hopkins J.F."/>
            <person name="Rensing S.A."/>
            <person name="Schmutz J."/>
            <person name="Symeonidi A."/>
            <person name="Elias M."/>
            <person name="Eveleigh R.J."/>
            <person name="Herman E.K."/>
            <person name="Klute M.J."/>
            <person name="Nakayama T."/>
            <person name="Obornik M."/>
            <person name="Reyes-Prieto A."/>
            <person name="Armbrust E.V."/>
            <person name="Aves S.J."/>
            <person name="Beiko R.G."/>
            <person name="Coutinho P."/>
            <person name="Dacks J.B."/>
            <person name="Durnford D.G."/>
            <person name="Fast N.M."/>
            <person name="Green B.R."/>
            <person name="Grisdale C."/>
            <person name="Hempe F."/>
            <person name="Henrissat B."/>
            <person name="Hoppner M.P."/>
            <person name="Ishida K.-I."/>
            <person name="Kim E."/>
            <person name="Koreny L."/>
            <person name="Kroth P.G."/>
            <person name="Liu Y."/>
            <person name="Malik S.-B."/>
            <person name="Maier U.G."/>
            <person name="McRose D."/>
            <person name="Mock T."/>
            <person name="Neilson J.A."/>
            <person name="Onodera N.T."/>
            <person name="Poole A.M."/>
            <person name="Pritham E.J."/>
            <person name="Richards T.A."/>
            <person name="Rocap G."/>
            <person name="Roy S.W."/>
            <person name="Sarai C."/>
            <person name="Schaack S."/>
            <person name="Shirato S."/>
            <person name="Slamovits C.H."/>
            <person name="Spencer D.F."/>
            <person name="Suzuki S."/>
            <person name="Worden A.Z."/>
            <person name="Zauner S."/>
            <person name="Barry K."/>
            <person name="Bell C."/>
            <person name="Bharti A.K."/>
            <person name="Crow J.A."/>
            <person name="Grimwood J."/>
            <person name="Kramer R."/>
            <person name="Lindquist E."/>
            <person name="Lucas S."/>
            <person name="Salamov A."/>
            <person name="McFadden G.I."/>
            <person name="Lane C.E."/>
            <person name="Keeling P.J."/>
            <person name="Gray M.W."/>
            <person name="Grigoriev I.V."/>
            <person name="Archibald J.M."/>
        </authorList>
    </citation>
    <scope>NUCLEOTIDE SEQUENCE</scope>
    <source>
        <strain evidence="4">CCMP2712</strain>
    </source>
</reference>
<dbReference type="PaxDb" id="55529-EKX42634"/>
<protein>
    <recommendedName>
        <fullName evidence="1">Aminotransferase class V domain-containing protein</fullName>
    </recommendedName>
</protein>
<dbReference type="SUPFAM" id="SSF53383">
    <property type="entry name" value="PLP-dependent transferases"/>
    <property type="match status" value="1"/>
</dbReference>
<evidence type="ECO:0000313" key="3">
    <source>
        <dbReference type="EnsemblProtists" id="EKX42634"/>
    </source>
</evidence>
<dbReference type="STRING" id="905079.L1J3B6"/>
<name>L1J3B6_GUITC</name>
<dbReference type="AlphaFoldDB" id="L1J3B6"/>
<reference evidence="2 4" key="1">
    <citation type="journal article" date="2012" name="Nature">
        <title>Algal genomes reveal evolutionary mosaicism and the fate of nucleomorphs.</title>
        <authorList>
            <consortium name="DOE Joint Genome Institute"/>
            <person name="Curtis B.A."/>
            <person name="Tanifuji G."/>
            <person name="Burki F."/>
            <person name="Gruber A."/>
            <person name="Irimia M."/>
            <person name="Maruyama S."/>
            <person name="Arias M.C."/>
            <person name="Ball S.G."/>
            <person name="Gile G.H."/>
            <person name="Hirakawa Y."/>
            <person name="Hopkins J.F."/>
            <person name="Kuo A."/>
            <person name="Rensing S.A."/>
            <person name="Schmutz J."/>
            <person name="Symeonidi A."/>
            <person name="Elias M."/>
            <person name="Eveleigh R.J."/>
            <person name="Herman E.K."/>
            <person name="Klute M.J."/>
            <person name="Nakayama T."/>
            <person name="Obornik M."/>
            <person name="Reyes-Prieto A."/>
            <person name="Armbrust E.V."/>
            <person name="Aves S.J."/>
            <person name="Beiko R.G."/>
            <person name="Coutinho P."/>
            <person name="Dacks J.B."/>
            <person name="Durnford D.G."/>
            <person name="Fast N.M."/>
            <person name="Green B.R."/>
            <person name="Grisdale C.J."/>
            <person name="Hempel F."/>
            <person name="Henrissat B."/>
            <person name="Hoppner M.P."/>
            <person name="Ishida K."/>
            <person name="Kim E."/>
            <person name="Koreny L."/>
            <person name="Kroth P.G."/>
            <person name="Liu Y."/>
            <person name="Malik S.B."/>
            <person name="Maier U.G."/>
            <person name="McRose D."/>
            <person name="Mock T."/>
            <person name="Neilson J.A."/>
            <person name="Onodera N.T."/>
            <person name="Poole A.M."/>
            <person name="Pritham E.J."/>
            <person name="Richards T.A."/>
            <person name="Rocap G."/>
            <person name="Roy S.W."/>
            <person name="Sarai C."/>
            <person name="Schaack S."/>
            <person name="Shirato S."/>
            <person name="Slamovits C.H."/>
            <person name="Spencer D.F."/>
            <person name="Suzuki S."/>
            <person name="Worden A.Z."/>
            <person name="Zauner S."/>
            <person name="Barry K."/>
            <person name="Bell C."/>
            <person name="Bharti A.K."/>
            <person name="Crow J.A."/>
            <person name="Grimwood J."/>
            <person name="Kramer R."/>
            <person name="Lindquist E."/>
            <person name="Lucas S."/>
            <person name="Salamov A."/>
            <person name="McFadden G.I."/>
            <person name="Lane C.E."/>
            <person name="Keeling P.J."/>
            <person name="Gray M.W."/>
            <person name="Grigoriev I.V."/>
            <person name="Archibald J.M."/>
        </authorList>
    </citation>
    <scope>NUCLEOTIDE SEQUENCE</scope>
    <source>
        <strain evidence="2 4">CCMP2712</strain>
    </source>
</reference>
<dbReference type="EMBL" id="JH993015">
    <property type="protein sequence ID" value="EKX42634.1"/>
    <property type="molecule type" value="Genomic_DNA"/>
</dbReference>
<feature type="non-terminal residue" evidence="2">
    <location>
        <position position="512"/>
    </location>
</feature>
<feature type="domain" description="Aminotransferase class V" evidence="1">
    <location>
        <begin position="67"/>
        <end position="440"/>
    </location>
</feature>
<dbReference type="EnsemblProtists" id="EKX42634">
    <property type="protein sequence ID" value="EKX42634"/>
    <property type="gene ID" value="GUITHDRAFT_73765"/>
</dbReference>
<dbReference type="Gene3D" id="3.90.1150.10">
    <property type="entry name" value="Aspartate Aminotransferase, domain 1"/>
    <property type="match status" value="1"/>
</dbReference>
<dbReference type="InterPro" id="IPR015421">
    <property type="entry name" value="PyrdxlP-dep_Trfase_major"/>
</dbReference>
<accession>L1J3B6</accession>
<proteinExistence type="predicted"/>
<evidence type="ECO:0000313" key="4">
    <source>
        <dbReference type="Proteomes" id="UP000011087"/>
    </source>
</evidence>
<sequence length="512" mass="56548">MQFQPVQPDGSFSSQKASESFSRTASLAPTVPFQNDRGEASLLEQIEASVIGSCAPVQTPFGTRKLVYADYTASGRSLTFIEDAIRHEVLPHYANTHTTVSHTGKQTSKYREEARSIIFESVHGKEGKDVVLFAGSGCTAAIYKMVQLLKQSKGWRESLERKERPLVIIGPYEHHSNILPWRESDADVVEVQLKGKGGVDLDDLRRVLLKNRGRRMKIGSFSAASNVTGVLTDVEEIATVLHEHGALAFFDYAAAGPYVDIDMNPSRPLAYKDAVFISPHKFVGGPSTPGVLVFNKKAVYEDAKARGSPCTPAGGTVLFVSNFEHRYLDSVEEREEGGTPEIVGAIRCGLVFRLKMEVGVRTIEERERHFWKEAKAAWGASGKVFILGDENLPRLSIVSFVVAHGKRLLHHNFVACLLNDLFGIQSRAGCACAGPFGQRLFDISVSAGFVIETAALQGDEAIKPGFVRLNFNFFLSEKTARFLVNAVLFVAEHGWKLLPLYRLVPRTGEWRY</sequence>
<evidence type="ECO:0000259" key="1">
    <source>
        <dbReference type="Pfam" id="PF00266"/>
    </source>
</evidence>
<dbReference type="Proteomes" id="UP000011087">
    <property type="component" value="Unassembled WGS sequence"/>
</dbReference>
<dbReference type="InterPro" id="IPR015424">
    <property type="entry name" value="PyrdxlP-dep_Trfase"/>
</dbReference>
<dbReference type="HOGENOM" id="CLU_003433_9_3_1"/>
<dbReference type="Pfam" id="PF00266">
    <property type="entry name" value="Aminotran_5"/>
    <property type="match status" value="1"/>
</dbReference>
<dbReference type="RefSeq" id="XP_005829614.1">
    <property type="nucleotide sequence ID" value="XM_005829557.1"/>
</dbReference>
<gene>
    <name evidence="2" type="ORF">GUITHDRAFT_73765</name>
</gene>